<evidence type="ECO:0000256" key="1">
    <source>
        <dbReference type="SAM" id="Phobius"/>
    </source>
</evidence>
<proteinExistence type="predicted"/>
<dbReference type="SUPFAM" id="SSF55874">
    <property type="entry name" value="ATPase domain of HSP90 chaperone/DNA topoisomerase II/histidine kinase"/>
    <property type="match status" value="1"/>
</dbReference>
<evidence type="ECO:0000259" key="2">
    <source>
        <dbReference type="Pfam" id="PF06580"/>
    </source>
</evidence>
<dbReference type="OrthoDB" id="9809908at2"/>
<name>A0A371JQJ8_9FLAO</name>
<dbReference type="Pfam" id="PF06580">
    <property type="entry name" value="His_kinase"/>
    <property type="match status" value="1"/>
</dbReference>
<protein>
    <submittedName>
        <fullName evidence="3">Sensor histidine kinase</fullName>
    </submittedName>
</protein>
<reference evidence="3 4" key="1">
    <citation type="submission" date="2018-08" db="EMBL/GenBank/DDBJ databases">
        <title>Muricauda nanhaiensis sp. nov., isolated from seawater of the South China Sea.</title>
        <authorList>
            <person name="Dang Y."/>
        </authorList>
    </citation>
    <scope>NUCLEOTIDE SEQUENCE [LARGE SCALE GENOMIC DNA]</scope>
    <source>
        <strain evidence="3 4">SM1704</strain>
    </source>
</reference>
<feature type="domain" description="Signal transduction histidine kinase internal region" evidence="2">
    <location>
        <begin position="162"/>
        <end position="239"/>
    </location>
</feature>
<keyword evidence="1" id="KW-0472">Membrane</keyword>
<dbReference type="Proteomes" id="UP000261828">
    <property type="component" value="Unassembled WGS sequence"/>
</dbReference>
<organism evidence="3 4">
    <name type="scientific">Flagellimonas nanhaiensis</name>
    <dbReference type="NCBI Taxonomy" id="2292706"/>
    <lineage>
        <taxon>Bacteria</taxon>
        <taxon>Pseudomonadati</taxon>
        <taxon>Bacteroidota</taxon>
        <taxon>Flavobacteriia</taxon>
        <taxon>Flavobacteriales</taxon>
        <taxon>Flavobacteriaceae</taxon>
        <taxon>Flagellimonas</taxon>
    </lineage>
</organism>
<dbReference type="RefSeq" id="WP_116184369.1">
    <property type="nucleotide sequence ID" value="NZ_QTJX01000002.1"/>
</dbReference>
<dbReference type="PANTHER" id="PTHR34220">
    <property type="entry name" value="SENSOR HISTIDINE KINASE YPDA"/>
    <property type="match status" value="1"/>
</dbReference>
<dbReference type="InterPro" id="IPR036890">
    <property type="entry name" value="HATPase_C_sf"/>
</dbReference>
<keyword evidence="4" id="KW-1185">Reference proteome</keyword>
<accession>A0A371JQJ8</accession>
<dbReference type="Gene3D" id="3.30.565.10">
    <property type="entry name" value="Histidine kinase-like ATPase, C-terminal domain"/>
    <property type="match status" value="1"/>
</dbReference>
<dbReference type="GO" id="GO:0000155">
    <property type="term" value="F:phosphorelay sensor kinase activity"/>
    <property type="evidence" value="ECO:0007669"/>
    <property type="project" value="InterPro"/>
</dbReference>
<keyword evidence="3" id="KW-0808">Transferase</keyword>
<dbReference type="InterPro" id="IPR010559">
    <property type="entry name" value="Sig_transdc_His_kin_internal"/>
</dbReference>
<keyword evidence="1" id="KW-0812">Transmembrane</keyword>
<keyword evidence="3" id="KW-0418">Kinase</keyword>
<keyword evidence="1" id="KW-1133">Transmembrane helix</keyword>
<evidence type="ECO:0000313" key="4">
    <source>
        <dbReference type="Proteomes" id="UP000261828"/>
    </source>
</evidence>
<dbReference type="GO" id="GO:0016020">
    <property type="term" value="C:membrane"/>
    <property type="evidence" value="ECO:0007669"/>
    <property type="project" value="InterPro"/>
</dbReference>
<dbReference type="EMBL" id="QTJX01000002">
    <property type="protein sequence ID" value="RDY59756.1"/>
    <property type="molecule type" value="Genomic_DNA"/>
</dbReference>
<feature type="transmembrane region" description="Helical" evidence="1">
    <location>
        <begin position="47"/>
        <end position="71"/>
    </location>
</feature>
<dbReference type="PANTHER" id="PTHR34220:SF7">
    <property type="entry name" value="SENSOR HISTIDINE KINASE YPDA"/>
    <property type="match status" value="1"/>
</dbReference>
<dbReference type="InterPro" id="IPR050640">
    <property type="entry name" value="Bact_2-comp_sensor_kinase"/>
</dbReference>
<feature type="transmembrane region" description="Helical" evidence="1">
    <location>
        <begin position="83"/>
        <end position="105"/>
    </location>
</feature>
<evidence type="ECO:0000313" key="3">
    <source>
        <dbReference type="EMBL" id="RDY59756.1"/>
    </source>
</evidence>
<sequence>MRKFIEPFLHILFWALVFYISYSNFGIKIRIVKTEEGFSYFKEYNRVFLAVTLLHIFFKALLFYGAIYWVIPAWMKSKNKTRSTISLTLWFVSTLIAPLSLNYFILNSFFEHPIQKGLALIGYSLFFHFVCLFIAFGYRSTKDWFKNEKLKNEIIQEKLNTEINFLKAQINPHFIFNTLNNLYAEARKHEDKTVADGIAKLSHMMRYMIYDSNVEKVTLAKEIQYLNSYIELQKFRFSEEDPIDLKINLDIKNPSVRIAPIIFIPFVENAFKHGIQIEHKSYIHLSLTATDHMLVFNISNRKFNTETIERNSGVGLTNVKRRLALLYPDKHQLEVEDDGDNYHVKLTLQF</sequence>
<comment type="caution">
    <text evidence="3">The sequence shown here is derived from an EMBL/GenBank/DDBJ whole genome shotgun (WGS) entry which is preliminary data.</text>
</comment>
<feature type="transmembrane region" description="Helical" evidence="1">
    <location>
        <begin position="117"/>
        <end position="138"/>
    </location>
</feature>
<feature type="transmembrane region" description="Helical" evidence="1">
    <location>
        <begin position="7"/>
        <end position="27"/>
    </location>
</feature>
<dbReference type="AlphaFoldDB" id="A0A371JQJ8"/>
<gene>
    <name evidence="3" type="ORF">DX873_10360</name>
</gene>